<dbReference type="InterPro" id="IPR046342">
    <property type="entry name" value="CBS_dom_sf"/>
</dbReference>
<keyword evidence="7" id="KW-1185">Reference proteome</keyword>
<evidence type="ECO:0000256" key="4">
    <source>
        <dbReference type="SAM" id="MobiDB-lite"/>
    </source>
</evidence>
<keyword evidence="2 3" id="KW-0129">CBS domain</keyword>
<evidence type="ECO:0000256" key="1">
    <source>
        <dbReference type="ARBA" id="ARBA00022737"/>
    </source>
</evidence>
<dbReference type="CDD" id="cd02205">
    <property type="entry name" value="CBS_pair_SF"/>
    <property type="match status" value="1"/>
</dbReference>
<evidence type="ECO:0000259" key="5">
    <source>
        <dbReference type="PROSITE" id="PS51371"/>
    </source>
</evidence>
<keyword evidence="1" id="KW-0677">Repeat</keyword>
<evidence type="ECO:0000313" key="7">
    <source>
        <dbReference type="Proteomes" id="UP000007797"/>
    </source>
</evidence>
<proteinExistence type="predicted"/>
<gene>
    <name evidence="6" type="ORF">DFA_05187</name>
</gene>
<dbReference type="PROSITE" id="PS51371">
    <property type="entry name" value="CBS"/>
    <property type="match status" value="1"/>
</dbReference>
<dbReference type="SUPFAM" id="SSF54631">
    <property type="entry name" value="CBS-domain pair"/>
    <property type="match status" value="2"/>
</dbReference>
<reference evidence="7" key="1">
    <citation type="journal article" date="2011" name="Genome Res.">
        <title>Phylogeny-wide analysis of social amoeba genomes highlights ancient origins for complex intercellular communication.</title>
        <authorList>
            <person name="Heidel A.J."/>
            <person name="Lawal H.M."/>
            <person name="Felder M."/>
            <person name="Schilde C."/>
            <person name="Helps N.R."/>
            <person name="Tunggal B."/>
            <person name="Rivero F."/>
            <person name="John U."/>
            <person name="Schleicher M."/>
            <person name="Eichinger L."/>
            <person name="Platzer M."/>
            <person name="Noegel A.A."/>
            <person name="Schaap P."/>
            <person name="Gloeckner G."/>
        </authorList>
    </citation>
    <scope>NUCLEOTIDE SEQUENCE [LARGE SCALE GENOMIC DNA]</scope>
    <source>
        <strain evidence="7">SH3</strain>
    </source>
</reference>
<dbReference type="OMA" id="IHRVHLV"/>
<feature type="region of interest" description="Disordered" evidence="4">
    <location>
        <begin position="321"/>
        <end position="341"/>
    </location>
</feature>
<dbReference type="PANTHER" id="PTHR13780">
    <property type="entry name" value="AMP-ACTIVATED PROTEIN KINASE, GAMMA REGULATORY SUBUNIT"/>
    <property type="match status" value="1"/>
</dbReference>
<dbReference type="RefSeq" id="XP_004360908.1">
    <property type="nucleotide sequence ID" value="XM_004360851.1"/>
</dbReference>
<dbReference type="PANTHER" id="PTHR13780:SF21">
    <property type="entry name" value="CBS DOMAIN-CONTAINING PROTEIN"/>
    <property type="match status" value="1"/>
</dbReference>
<dbReference type="InterPro" id="IPR050511">
    <property type="entry name" value="AMPK_gamma/SDS23_families"/>
</dbReference>
<dbReference type="Pfam" id="PF00571">
    <property type="entry name" value="CBS"/>
    <property type="match status" value="3"/>
</dbReference>
<name>F4PNK4_CACFS</name>
<dbReference type="Proteomes" id="UP000007797">
    <property type="component" value="Unassembled WGS sequence"/>
</dbReference>
<feature type="domain" description="CBS" evidence="5">
    <location>
        <begin position="248"/>
        <end position="307"/>
    </location>
</feature>
<dbReference type="Gene3D" id="3.10.580.10">
    <property type="entry name" value="CBS-domain"/>
    <property type="match status" value="2"/>
</dbReference>
<evidence type="ECO:0000256" key="2">
    <source>
        <dbReference type="ARBA" id="ARBA00023122"/>
    </source>
</evidence>
<dbReference type="KEGG" id="dfa:DFA_05187"/>
<organism evidence="6 7">
    <name type="scientific">Cavenderia fasciculata</name>
    <name type="common">Slime mold</name>
    <name type="synonym">Dictyostelium fasciculatum</name>
    <dbReference type="NCBI Taxonomy" id="261658"/>
    <lineage>
        <taxon>Eukaryota</taxon>
        <taxon>Amoebozoa</taxon>
        <taxon>Evosea</taxon>
        <taxon>Eumycetozoa</taxon>
        <taxon>Dictyostelia</taxon>
        <taxon>Acytosteliales</taxon>
        <taxon>Cavenderiaceae</taxon>
        <taxon>Cavenderia</taxon>
    </lineage>
</organism>
<evidence type="ECO:0000313" key="6">
    <source>
        <dbReference type="EMBL" id="EGG23057.1"/>
    </source>
</evidence>
<sequence>MASMLHPHSNNVRVPGKRIDDAYNLFNGAFLNMPISKTDIPIEPVVILDVNQPIEEGYKIVSTKLAAPVFDKTKNQFVGIVDIKHFLGYILYKMPFPPTGVEEKHTISELLMFPCYVLDKNSTICELFKYFNTGVHSAFILNEKKQIQMISQMSLIRWIREHINEIGIGGQSIGHLVKDDQIHKFSKVFSIDEKEPVVNALKIIYTENIYGMPILRDDRVVGNISVVDLTLAQDNLDKLTIPLSLFFKDRPVFTCWKNSTLIDVLDKMIEHNVHRLHVVEGDNLPYGIITISDIVHVMLEQSGFNASQPTDNKMDQKVTQNEKEIQKDLHQQQQNKKGRASNIDIMNDKEYLGILIFKRGHVLTDISHNKEWERTCGKNKISSLNNQYICPCFPFIIQSNRFD</sequence>
<accession>F4PNK4</accession>
<evidence type="ECO:0000256" key="3">
    <source>
        <dbReference type="PROSITE-ProRule" id="PRU00703"/>
    </source>
</evidence>
<dbReference type="OrthoDB" id="449052at2759"/>
<feature type="compositionally biased region" description="Basic and acidic residues" evidence="4">
    <location>
        <begin position="321"/>
        <end position="330"/>
    </location>
</feature>
<dbReference type="GeneID" id="14875114"/>
<dbReference type="InterPro" id="IPR000644">
    <property type="entry name" value="CBS_dom"/>
</dbReference>
<dbReference type="AlphaFoldDB" id="F4PNK4"/>
<dbReference type="SMART" id="SM00116">
    <property type="entry name" value="CBS"/>
    <property type="match status" value="3"/>
</dbReference>
<protein>
    <recommendedName>
        <fullName evidence="5">CBS domain-containing protein</fullName>
    </recommendedName>
</protein>
<dbReference type="STRING" id="1054147.F4PNK4"/>
<dbReference type="EMBL" id="GL883008">
    <property type="protein sequence ID" value="EGG23057.1"/>
    <property type="molecule type" value="Genomic_DNA"/>
</dbReference>